<dbReference type="Proteomes" id="UP000594260">
    <property type="component" value="Unplaced"/>
</dbReference>
<keyword evidence="1" id="KW-0812">Transmembrane</keyword>
<reference evidence="2" key="1">
    <citation type="submission" date="2021-01" db="UniProtKB">
        <authorList>
            <consortium name="EnsemblMetazoa"/>
        </authorList>
    </citation>
    <scope>IDENTIFICATION</scope>
</reference>
<organism evidence="2 3">
    <name type="scientific">Varroa destructor</name>
    <name type="common">Honeybee mite</name>
    <dbReference type="NCBI Taxonomy" id="109461"/>
    <lineage>
        <taxon>Eukaryota</taxon>
        <taxon>Metazoa</taxon>
        <taxon>Ecdysozoa</taxon>
        <taxon>Arthropoda</taxon>
        <taxon>Chelicerata</taxon>
        <taxon>Arachnida</taxon>
        <taxon>Acari</taxon>
        <taxon>Parasitiformes</taxon>
        <taxon>Mesostigmata</taxon>
        <taxon>Gamasina</taxon>
        <taxon>Dermanyssoidea</taxon>
        <taxon>Varroidae</taxon>
        <taxon>Varroa</taxon>
    </lineage>
</organism>
<dbReference type="AlphaFoldDB" id="A0A7M7MD13"/>
<keyword evidence="1" id="KW-0472">Membrane</keyword>
<proteinExistence type="predicted"/>
<protein>
    <submittedName>
        <fullName evidence="2">Uncharacterized protein</fullName>
    </submittedName>
</protein>
<evidence type="ECO:0000313" key="2">
    <source>
        <dbReference type="EnsemblMetazoa" id="XP_022653073"/>
    </source>
</evidence>
<sequence>MYIFWHHSTVSASITCVEKLFDDDEKTTYPNHTQFRYYHCPGRFPSDHTRCCHLDQQRCCPTHRRFYEIDRTWAIVISVTVSLLCLLVGLSCIICCFWRRCPLWTCCRPQPKHDVAFADQYEKVPNAPPEENCTATYRHVPVAAAATMTNGHQNANTKAPLASLASTNASQDCLDA</sequence>
<dbReference type="EnsemblMetazoa" id="XM_022797338">
    <property type="protein sequence ID" value="XP_022653073"/>
    <property type="gene ID" value="LOC111246931"/>
</dbReference>
<name>A0A7M7MD13_VARDE</name>
<evidence type="ECO:0000313" key="3">
    <source>
        <dbReference type="Proteomes" id="UP000594260"/>
    </source>
</evidence>
<feature type="transmembrane region" description="Helical" evidence="1">
    <location>
        <begin position="73"/>
        <end position="98"/>
    </location>
</feature>
<dbReference type="RefSeq" id="XP_022653073.1">
    <property type="nucleotide sequence ID" value="XM_022797338.1"/>
</dbReference>
<accession>A0A7M7MD13</accession>
<keyword evidence="1" id="KW-1133">Transmembrane helix</keyword>
<keyword evidence="3" id="KW-1185">Reference proteome</keyword>
<dbReference type="GeneID" id="111246931"/>
<evidence type="ECO:0000256" key="1">
    <source>
        <dbReference type="SAM" id="Phobius"/>
    </source>
</evidence>